<gene>
    <name evidence="1" type="ORF">ACFFIC_23830</name>
</gene>
<evidence type="ECO:0000313" key="2">
    <source>
        <dbReference type="Proteomes" id="UP001589789"/>
    </source>
</evidence>
<sequence length="264" mass="27378">MSGSVTPVDWHVHAHRPGEMGAVLDSAAAAFARVNPRPASVLGVLMLTEMPGATAFAELAAPGGEPAGWSVRATEEDVSVVASRGSDEIVVIGGFQVTSAERLEVLALGTRVRPEDGQPAERVIAEVAGHGALAVLPWGVGKWLGARGAAVADLVKRLPPRAVFLGDNAARPVFWPEPAVFRVAAEQGIAVLPGTDTLPGAPPAAGAFGGLVPGAVDPRRPREALRRVLMDPAVSVTPYGSLASPLGFVRDQAMLRLRRLGGRR</sequence>
<organism evidence="1 2">
    <name type="scientific">Muricoccus vinaceus</name>
    <dbReference type="NCBI Taxonomy" id="424704"/>
    <lineage>
        <taxon>Bacteria</taxon>
        <taxon>Pseudomonadati</taxon>
        <taxon>Pseudomonadota</taxon>
        <taxon>Alphaproteobacteria</taxon>
        <taxon>Acetobacterales</taxon>
        <taxon>Roseomonadaceae</taxon>
        <taxon>Muricoccus</taxon>
    </lineage>
</organism>
<protein>
    <recommendedName>
        <fullName evidence="3">Amidohydrolase</fullName>
    </recommendedName>
</protein>
<comment type="caution">
    <text evidence="1">The sequence shown here is derived from an EMBL/GenBank/DDBJ whole genome shotgun (WGS) entry which is preliminary data.</text>
</comment>
<keyword evidence="2" id="KW-1185">Reference proteome</keyword>
<dbReference type="EMBL" id="JBHLVZ010000084">
    <property type="protein sequence ID" value="MFC0388548.1"/>
    <property type="molecule type" value="Genomic_DNA"/>
</dbReference>
<dbReference type="RefSeq" id="WP_377055066.1">
    <property type="nucleotide sequence ID" value="NZ_JBHLVZ010000084.1"/>
</dbReference>
<accession>A0ABV6IY52</accession>
<evidence type="ECO:0000313" key="1">
    <source>
        <dbReference type="EMBL" id="MFC0388548.1"/>
    </source>
</evidence>
<evidence type="ECO:0008006" key="3">
    <source>
        <dbReference type="Google" id="ProtNLM"/>
    </source>
</evidence>
<dbReference type="Proteomes" id="UP001589789">
    <property type="component" value="Unassembled WGS sequence"/>
</dbReference>
<name>A0ABV6IY52_9PROT</name>
<proteinExistence type="predicted"/>
<reference evidence="1 2" key="1">
    <citation type="submission" date="2024-09" db="EMBL/GenBank/DDBJ databases">
        <authorList>
            <person name="Sun Q."/>
            <person name="Mori K."/>
        </authorList>
    </citation>
    <scope>NUCLEOTIDE SEQUENCE [LARGE SCALE GENOMIC DNA]</scope>
    <source>
        <strain evidence="1 2">CCM 7468</strain>
    </source>
</reference>